<evidence type="ECO:0000313" key="12">
    <source>
        <dbReference type="EMBL" id="ABD36276.1"/>
    </source>
</evidence>
<dbReference type="Gene3D" id="3.40.630.10">
    <property type="entry name" value="Zn peptidases"/>
    <property type="match status" value="1"/>
</dbReference>
<dbReference type="GO" id="GO:0004046">
    <property type="term" value="F:aminoacylase activity"/>
    <property type="evidence" value="ECO:0007669"/>
    <property type="project" value="UniProtKB-EC"/>
</dbReference>
<keyword evidence="5 10" id="KW-0479">Metal-binding</keyword>
<evidence type="ECO:0000256" key="6">
    <source>
        <dbReference type="ARBA" id="ARBA00022801"/>
    </source>
</evidence>
<dbReference type="GeneID" id="101742389"/>
<dbReference type="PANTHER" id="PTHR45892:SF1">
    <property type="entry name" value="AMINOACYLASE-1"/>
    <property type="match status" value="1"/>
</dbReference>
<name>Q2F5U1_BOMMO</name>
<dbReference type="RefSeq" id="NP_001040228.2">
    <property type="nucleotide sequence ID" value="NM_001046763.2"/>
</dbReference>
<evidence type="ECO:0000256" key="4">
    <source>
        <dbReference type="ARBA" id="ARBA00022490"/>
    </source>
</evidence>
<dbReference type="EMBL" id="DQ311332">
    <property type="protein sequence ID" value="ABD36276.1"/>
    <property type="molecule type" value="mRNA"/>
</dbReference>
<feature type="binding site" evidence="10">
    <location>
        <position position="177"/>
    </location>
    <ligand>
        <name>Zn(2+)</name>
        <dbReference type="ChEBI" id="CHEBI:29105"/>
        <label>1</label>
    </ligand>
</feature>
<dbReference type="FunFam" id="3.30.70.360:FF:000005">
    <property type="entry name" value="Putative Aminoacylase-1"/>
    <property type="match status" value="1"/>
</dbReference>
<sequence length="411" mass="46358">MLRYIISGSVKSDPSVSTLQNYLRIRSVHPNVDYNECINFLKNEAEKIGLQVQVVEPLPKKPTLVMTWLGEQPELPSILLNSHMDVVPVFENSWKHPPFAAEIENNVIYARGVQDMKSVGIQYIEAVRRLKENGVKLKRTVHLSFVPDEEIGGDTGMGKFVQTDDFKNMNVGFALDEGVASPNDDYLVFNGERIIWHVKITCPGKSGHGSLLLPDNCGEKLRYIIDKFMDLRQESVKKLADNPQLTIGDVTSVNLTMISGGIQNNVVPEQFTANFDLRIALNVDLKEFENMIQKWCTEAGRGVTYEFKQKDPYTTPTQLDDANIYWKAFKQTAQELRMSIKPQTFTGGTDSRYLRELGIPALGFSPIHNTTPALHEHNEHLGLDVFINGIAVYQSIIREVANVKHTTRTKP</sequence>
<dbReference type="InterPro" id="IPR036264">
    <property type="entry name" value="Bact_exopeptidase_dim_dom"/>
</dbReference>
<feature type="active site" evidence="9">
    <location>
        <position position="85"/>
    </location>
</feature>
<protein>
    <recommendedName>
        <fullName evidence="3">N-acyl-aliphatic-L-amino acid amidohydrolase</fullName>
        <ecNumber evidence="3">3.5.1.14</ecNumber>
    </recommendedName>
    <alternativeName>
        <fullName evidence="8">N-acyl-L-amino-acid amidohydrolase</fullName>
    </alternativeName>
</protein>
<dbReference type="SUPFAM" id="SSF53187">
    <property type="entry name" value="Zn-dependent exopeptidases"/>
    <property type="match status" value="1"/>
</dbReference>
<evidence type="ECO:0000256" key="5">
    <source>
        <dbReference type="ARBA" id="ARBA00022723"/>
    </source>
</evidence>
<dbReference type="InterPro" id="IPR052083">
    <property type="entry name" value="Aminoacylase-1_M20A"/>
</dbReference>
<dbReference type="PANTHER" id="PTHR45892">
    <property type="entry name" value="AMINOACYLASE-1"/>
    <property type="match status" value="1"/>
</dbReference>
<dbReference type="EC" id="3.5.1.14" evidence="3"/>
<feature type="binding site" evidence="10">
    <location>
        <position position="83"/>
    </location>
    <ligand>
        <name>Zn(2+)</name>
        <dbReference type="ChEBI" id="CHEBI:29105"/>
        <label>1</label>
    </ligand>
</feature>
<dbReference type="PIRSF" id="PIRSF036696">
    <property type="entry name" value="ACY-1"/>
    <property type="match status" value="1"/>
</dbReference>
<feature type="binding site" evidence="10">
    <location>
        <position position="115"/>
    </location>
    <ligand>
        <name>Zn(2+)</name>
        <dbReference type="ChEBI" id="CHEBI:29105"/>
        <label>1</label>
    </ligand>
</feature>
<evidence type="ECO:0000256" key="2">
    <source>
        <dbReference type="ARBA" id="ARBA00006247"/>
    </source>
</evidence>
<dbReference type="KEGG" id="bmor:101742389"/>
<evidence type="ECO:0000256" key="3">
    <source>
        <dbReference type="ARBA" id="ARBA00011913"/>
    </source>
</evidence>
<dbReference type="GO" id="GO:0005737">
    <property type="term" value="C:cytoplasm"/>
    <property type="evidence" value="ECO:0007669"/>
    <property type="project" value="UniProtKB-SubCell"/>
</dbReference>
<reference evidence="12" key="1">
    <citation type="submission" date="2005-11" db="EMBL/GenBank/DDBJ databases">
        <title>Blast silkworm EST database for functional genes.</title>
        <authorList>
            <person name="Niu B.L."/>
            <person name="Meng Z.Q."/>
            <person name="Weng H.B."/>
            <person name="Shen W.F."/>
            <person name="He L.H."/>
            <person name="Zheng K.F."/>
            <person name="Ye S.T."/>
            <person name="Lin T.B."/>
            <person name="Chen J.E."/>
        </authorList>
    </citation>
    <scope>NUCLEOTIDE SEQUENCE</scope>
</reference>
<dbReference type="SUPFAM" id="SSF55031">
    <property type="entry name" value="Bacterial exopeptidase dimerisation domain"/>
    <property type="match status" value="1"/>
</dbReference>
<feature type="active site" description="Proton acceptor" evidence="9">
    <location>
        <position position="149"/>
    </location>
</feature>
<evidence type="ECO:0000256" key="1">
    <source>
        <dbReference type="ARBA" id="ARBA00004496"/>
    </source>
</evidence>
<dbReference type="Pfam" id="PF01546">
    <property type="entry name" value="Peptidase_M20"/>
    <property type="match status" value="1"/>
</dbReference>
<keyword evidence="7 10" id="KW-0862">Zinc</keyword>
<organism evidence="12">
    <name type="scientific">Bombyx mori</name>
    <name type="common">Silk moth</name>
    <dbReference type="NCBI Taxonomy" id="7091"/>
    <lineage>
        <taxon>Eukaryota</taxon>
        <taxon>Metazoa</taxon>
        <taxon>Ecdysozoa</taxon>
        <taxon>Arthropoda</taxon>
        <taxon>Hexapoda</taxon>
        <taxon>Insecta</taxon>
        <taxon>Pterygota</taxon>
        <taxon>Neoptera</taxon>
        <taxon>Endopterygota</taxon>
        <taxon>Lepidoptera</taxon>
        <taxon>Glossata</taxon>
        <taxon>Ditrysia</taxon>
        <taxon>Bombycoidea</taxon>
        <taxon>Bombycidae</taxon>
        <taxon>Bombycinae</taxon>
        <taxon>Bombyx</taxon>
    </lineage>
</organism>
<dbReference type="InterPro" id="IPR002933">
    <property type="entry name" value="Peptidase_M20"/>
</dbReference>
<keyword evidence="6" id="KW-0378">Hydrolase</keyword>
<feature type="domain" description="Peptidase M20 dimerisation" evidence="11">
    <location>
        <begin position="191"/>
        <end position="300"/>
    </location>
</feature>
<evidence type="ECO:0000256" key="10">
    <source>
        <dbReference type="PIRSR" id="PIRSR036696-2"/>
    </source>
</evidence>
<keyword evidence="4" id="KW-0963">Cytoplasm</keyword>
<evidence type="ECO:0000256" key="9">
    <source>
        <dbReference type="PIRSR" id="PIRSR036696-1"/>
    </source>
</evidence>
<feature type="binding site" evidence="10">
    <location>
        <position position="150"/>
    </location>
    <ligand>
        <name>Zn(2+)</name>
        <dbReference type="ChEBI" id="CHEBI:29105"/>
        <label>2</label>
    </ligand>
</feature>
<dbReference type="InterPro" id="IPR010159">
    <property type="entry name" value="N-acyl_aa_amidohydrolase"/>
</dbReference>
<feature type="binding site" evidence="10">
    <location>
        <position position="115"/>
    </location>
    <ligand>
        <name>Zn(2+)</name>
        <dbReference type="ChEBI" id="CHEBI:29105"/>
        <label>2</label>
    </ligand>
</feature>
<evidence type="ECO:0000259" key="11">
    <source>
        <dbReference type="Pfam" id="PF07687"/>
    </source>
</evidence>
<comment type="cofactor">
    <cofactor evidence="10">
        <name>Zn(2+)</name>
        <dbReference type="ChEBI" id="CHEBI:29105"/>
    </cofactor>
    <text evidence="10">Binds 2 Zn(2+) ions per subunit.</text>
</comment>
<dbReference type="InterPro" id="IPR001261">
    <property type="entry name" value="ArgE/DapE_CS"/>
</dbReference>
<dbReference type="GO" id="GO:0006520">
    <property type="term" value="P:amino acid metabolic process"/>
    <property type="evidence" value="ECO:0007669"/>
    <property type="project" value="InterPro"/>
</dbReference>
<evidence type="ECO:0000256" key="7">
    <source>
        <dbReference type="ARBA" id="ARBA00022833"/>
    </source>
</evidence>
<dbReference type="Gene3D" id="3.30.70.360">
    <property type="match status" value="1"/>
</dbReference>
<comment type="similarity">
    <text evidence="2">Belongs to the peptidase M20A family.</text>
</comment>
<dbReference type="CDD" id="cd05646">
    <property type="entry name" value="M20_AcylaseI_like"/>
    <property type="match status" value="1"/>
</dbReference>
<dbReference type="AlphaFoldDB" id="Q2F5U1"/>
<dbReference type="HOGENOM" id="CLU_021802_5_0_1"/>
<comment type="subcellular location">
    <subcellularLocation>
        <location evidence="1">Cytoplasm</location>
    </subcellularLocation>
</comment>
<dbReference type="FunFam" id="3.40.630.10:FF:000019">
    <property type="entry name" value="Aminoacylase 1"/>
    <property type="match status" value="1"/>
</dbReference>
<evidence type="ECO:0000256" key="8">
    <source>
        <dbReference type="ARBA" id="ARBA00029656"/>
    </source>
</evidence>
<dbReference type="Pfam" id="PF07687">
    <property type="entry name" value="M20_dimer"/>
    <property type="match status" value="1"/>
</dbReference>
<dbReference type="GO" id="GO:0046872">
    <property type="term" value="F:metal ion binding"/>
    <property type="evidence" value="ECO:0007669"/>
    <property type="project" value="UniProtKB-KW"/>
</dbReference>
<feature type="binding site" evidence="10">
    <location>
        <position position="375"/>
    </location>
    <ligand>
        <name>Zn(2+)</name>
        <dbReference type="ChEBI" id="CHEBI:29105"/>
        <label>2</label>
    </ligand>
</feature>
<dbReference type="Gene3D" id="1.10.150.900">
    <property type="match status" value="1"/>
</dbReference>
<dbReference type="InterPro" id="IPR011650">
    <property type="entry name" value="Peptidase_M20_dimer"/>
</dbReference>
<accession>Q2F5U1</accession>
<dbReference type="PROSITE" id="PS00758">
    <property type="entry name" value="ARGE_DAPE_CPG2_1"/>
    <property type="match status" value="1"/>
</dbReference>
<dbReference type="NCBIfam" id="TIGR01880">
    <property type="entry name" value="Ac-peptdase-euk"/>
    <property type="match status" value="1"/>
</dbReference>
<proteinExistence type="evidence at transcript level"/>